<name>A0A699VEI4_TANCI</name>
<dbReference type="AlphaFoldDB" id="A0A699VEI4"/>
<keyword evidence="1" id="KW-0812">Transmembrane</keyword>
<reference evidence="2" key="1">
    <citation type="journal article" date="2019" name="Sci. Rep.">
        <title>Draft genome of Tanacetum cinerariifolium, the natural source of mosquito coil.</title>
        <authorList>
            <person name="Yamashiro T."/>
            <person name="Shiraishi A."/>
            <person name="Satake H."/>
            <person name="Nakayama K."/>
        </authorList>
    </citation>
    <scope>NUCLEOTIDE SEQUENCE</scope>
</reference>
<accession>A0A699VEI4</accession>
<keyword evidence="1" id="KW-0472">Membrane</keyword>
<evidence type="ECO:0000313" key="2">
    <source>
        <dbReference type="EMBL" id="GFD30094.1"/>
    </source>
</evidence>
<dbReference type="EMBL" id="BKCJ011400669">
    <property type="protein sequence ID" value="GFD30094.1"/>
    <property type="molecule type" value="Genomic_DNA"/>
</dbReference>
<gene>
    <name evidence="2" type="ORF">Tci_902063</name>
</gene>
<organism evidence="2">
    <name type="scientific">Tanacetum cinerariifolium</name>
    <name type="common">Dalmatian daisy</name>
    <name type="synonym">Chrysanthemum cinerariifolium</name>
    <dbReference type="NCBI Taxonomy" id="118510"/>
    <lineage>
        <taxon>Eukaryota</taxon>
        <taxon>Viridiplantae</taxon>
        <taxon>Streptophyta</taxon>
        <taxon>Embryophyta</taxon>
        <taxon>Tracheophyta</taxon>
        <taxon>Spermatophyta</taxon>
        <taxon>Magnoliopsida</taxon>
        <taxon>eudicotyledons</taxon>
        <taxon>Gunneridae</taxon>
        <taxon>Pentapetalae</taxon>
        <taxon>asterids</taxon>
        <taxon>campanulids</taxon>
        <taxon>Asterales</taxon>
        <taxon>Asteraceae</taxon>
        <taxon>Asteroideae</taxon>
        <taxon>Anthemideae</taxon>
        <taxon>Anthemidinae</taxon>
        <taxon>Tanacetum</taxon>
    </lineage>
</organism>
<comment type="caution">
    <text evidence="2">The sequence shown here is derived from an EMBL/GenBank/DDBJ whole genome shotgun (WGS) entry which is preliminary data.</text>
</comment>
<keyword evidence="1" id="KW-1133">Transmembrane helix</keyword>
<evidence type="ECO:0000256" key="1">
    <source>
        <dbReference type="SAM" id="Phobius"/>
    </source>
</evidence>
<feature type="transmembrane region" description="Helical" evidence="1">
    <location>
        <begin position="6"/>
        <end position="24"/>
    </location>
</feature>
<proteinExistence type="predicted"/>
<sequence>MAKSVALVAFGSTWTIMVIVAFRIHRLRSAVKFLLSMPCSVSSASVLPLVWLLCPHPSMNHVHMFMKLHYWTLTLVVSQTSTFTTGASSSILSSSRCFEILDYVANVFATSVLSSARPTMVKFALVA</sequence>
<feature type="transmembrane region" description="Helical" evidence="1">
    <location>
        <begin position="33"/>
        <end position="53"/>
    </location>
</feature>
<protein>
    <submittedName>
        <fullName evidence="2">Uncharacterized protein</fullName>
    </submittedName>
</protein>